<dbReference type="EMBL" id="JAMDLW010000001">
    <property type="protein sequence ID" value="MCY9518436.1"/>
    <property type="molecule type" value="Genomic_DNA"/>
</dbReference>
<dbReference type="PANTHER" id="PTHR34475">
    <property type="match status" value="1"/>
</dbReference>
<reference evidence="4 5" key="1">
    <citation type="submission" date="2022-05" db="EMBL/GenBank/DDBJ databases">
        <title>Genome Sequencing of Bee-Associated Microbes.</title>
        <authorList>
            <person name="Dunlap C."/>
        </authorList>
    </citation>
    <scope>NUCLEOTIDE SEQUENCE [LARGE SCALE GENOMIC DNA]</scope>
    <source>
        <strain evidence="4 5">NRRL NRS-1438</strain>
    </source>
</reference>
<feature type="region of interest" description="Disordered" evidence="1">
    <location>
        <begin position="137"/>
        <end position="183"/>
    </location>
</feature>
<evidence type="ECO:0000256" key="1">
    <source>
        <dbReference type="SAM" id="MobiDB-lite"/>
    </source>
</evidence>
<organism evidence="4 5">
    <name type="scientific">Paenibacillus apiarius</name>
    <dbReference type="NCBI Taxonomy" id="46240"/>
    <lineage>
        <taxon>Bacteria</taxon>
        <taxon>Bacillati</taxon>
        <taxon>Bacillota</taxon>
        <taxon>Bacilli</taxon>
        <taxon>Bacillales</taxon>
        <taxon>Paenibacillaceae</taxon>
        <taxon>Paenibacillus</taxon>
    </lineage>
</organism>
<evidence type="ECO:0000259" key="3">
    <source>
        <dbReference type="SMART" id="SM00530"/>
    </source>
</evidence>
<evidence type="ECO:0000313" key="4">
    <source>
        <dbReference type="EMBL" id="MCY9518436.1"/>
    </source>
</evidence>
<dbReference type="Pfam" id="PF13413">
    <property type="entry name" value="HTH_25"/>
    <property type="match status" value="1"/>
</dbReference>
<dbReference type="CDD" id="cd00093">
    <property type="entry name" value="HTH_XRE"/>
    <property type="match status" value="1"/>
</dbReference>
<protein>
    <submittedName>
        <fullName evidence="4">Helix-turn-helix domain-containing protein</fullName>
    </submittedName>
</protein>
<dbReference type="Proteomes" id="UP001207626">
    <property type="component" value="Unassembled WGS sequence"/>
</dbReference>
<evidence type="ECO:0000256" key="2">
    <source>
        <dbReference type="SAM" id="Phobius"/>
    </source>
</evidence>
<feature type="domain" description="HTH cro/C1-type" evidence="3">
    <location>
        <begin position="7"/>
        <end position="63"/>
    </location>
</feature>
<evidence type="ECO:0000313" key="5">
    <source>
        <dbReference type="Proteomes" id="UP001207626"/>
    </source>
</evidence>
<feature type="transmembrane region" description="Helical" evidence="2">
    <location>
        <begin position="101"/>
        <end position="125"/>
    </location>
</feature>
<gene>
    <name evidence="4" type="ORF">M5X09_01960</name>
</gene>
<comment type="caution">
    <text evidence="4">The sequence shown here is derived from an EMBL/GenBank/DDBJ whole genome shotgun (WGS) entry which is preliminary data.</text>
</comment>
<sequence length="318" mass="34710">MSELGQLLKKARLEKGLSLDDVQEATKIRKRYLEAIEEGDYKVLPGSFYVRAFVKTYAETVGLNPEEILQYYRNDIPAAEPENNSEPIIRKKRSVQHSDRFGRWATTLLMWAFVILIAVIVYFFIVKTSDAPNNQVAEDTKITDTESTPPIAGEDNKGGAAGGSGAGTSTEPPATQEEPEPEPKPIVVLEKSSRSEDYFVVAAPDNGKLEVEITAAGGYSWLGVFVGNRSGERLYYENLEDGKTVKYELPEKGMAIRMGRADVITVKIAGEVIPDGDVAGLKNMNLKLIPYEEARKLQEETGGAEGAGNSGTNGTSTP</sequence>
<dbReference type="InterPro" id="IPR050400">
    <property type="entry name" value="Bact_Cytoskel_RodZ"/>
</dbReference>
<accession>A0ABT4DM47</accession>
<keyword evidence="2" id="KW-0472">Membrane</keyword>
<keyword evidence="2" id="KW-1133">Transmembrane helix</keyword>
<dbReference type="Gene3D" id="1.10.260.40">
    <property type="entry name" value="lambda repressor-like DNA-binding domains"/>
    <property type="match status" value="1"/>
</dbReference>
<feature type="region of interest" description="Disordered" evidence="1">
    <location>
        <begin position="297"/>
        <end position="318"/>
    </location>
</feature>
<keyword evidence="5" id="KW-1185">Reference proteome</keyword>
<dbReference type="SUPFAM" id="SSF47413">
    <property type="entry name" value="lambda repressor-like DNA-binding domains"/>
    <property type="match status" value="1"/>
</dbReference>
<dbReference type="InterPro" id="IPR001387">
    <property type="entry name" value="Cro/C1-type_HTH"/>
</dbReference>
<name>A0ABT4DM47_9BACL</name>
<dbReference type="SMART" id="SM00530">
    <property type="entry name" value="HTH_XRE"/>
    <property type="match status" value="1"/>
</dbReference>
<keyword evidence="2" id="KW-0812">Transmembrane</keyword>
<dbReference type="InterPro" id="IPR010982">
    <property type="entry name" value="Lambda_DNA-bd_dom_sf"/>
</dbReference>
<dbReference type="RefSeq" id="WP_087432904.1">
    <property type="nucleotide sequence ID" value="NZ_JAMDLV010000038.1"/>
</dbReference>
<proteinExistence type="predicted"/>
<feature type="compositionally biased region" description="Low complexity" evidence="1">
    <location>
        <begin position="167"/>
        <end position="176"/>
    </location>
</feature>
<dbReference type="PANTHER" id="PTHR34475:SF1">
    <property type="entry name" value="CYTOSKELETON PROTEIN RODZ"/>
    <property type="match status" value="1"/>
</dbReference>